<evidence type="ECO:0000259" key="6">
    <source>
        <dbReference type="PROSITE" id="PS51123"/>
    </source>
</evidence>
<dbReference type="Proteomes" id="UP000518878">
    <property type="component" value="Unassembled WGS sequence"/>
</dbReference>
<comment type="caution">
    <text evidence="7">The sequence shown here is derived from an EMBL/GenBank/DDBJ whole genome shotgun (WGS) entry which is preliminary data.</text>
</comment>
<proteinExistence type="predicted"/>
<protein>
    <submittedName>
        <fullName evidence="7">DUF4892 domain-containing protein</fullName>
    </submittedName>
</protein>
<dbReference type="CDD" id="cd07185">
    <property type="entry name" value="OmpA_C-like"/>
    <property type="match status" value="1"/>
</dbReference>
<dbReference type="PROSITE" id="PS51257">
    <property type="entry name" value="PROKAR_LIPOPROTEIN"/>
    <property type="match status" value="1"/>
</dbReference>
<evidence type="ECO:0000256" key="4">
    <source>
        <dbReference type="PROSITE-ProRule" id="PRU00473"/>
    </source>
</evidence>
<dbReference type="PANTHER" id="PTHR30329:SF21">
    <property type="entry name" value="LIPOPROTEIN YIAD-RELATED"/>
    <property type="match status" value="1"/>
</dbReference>
<dbReference type="InterPro" id="IPR004838">
    <property type="entry name" value="NHTrfase_class1_PyrdxlP-BS"/>
</dbReference>
<comment type="subcellular location">
    <subcellularLocation>
        <location evidence="1">Cell outer membrane</location>
    </subcellularLocation>
</comment>
<dbReference type="GO" id="GO:0030170">
    <property type="term" value="F:pyridoxal phosphate binding"/>
    <property type="evidence" value="ECO:0007669"/>
    <property type="project" value="InterPro"/>
</dbReference>
<dbReference type="SUPFAM" id="SSF103088">
    <property type="entry name" value="OmpA-like"/>
    <property type="match status" value="1"/>
</dbReference>
<dbReference type="EMBL" id="JAAQTL010000001">
    <property type="protein sequence ID" value="NID13984.1"/>
    <property type="molecule type" value="Genomic_DNA"/>
</dbReference>
<dbReference type="GO" id="GO:0003824">
    <property type="term" value="F:catalytic activity"/>
    <property type="evidence" value="ECO:0007669"/>
    <property type="project" value="InterPro"/>
</dbReference>
<dbReference type="Pfam" id="PF00691">
    <property type="entry name" value="OmpA"/>
    <property type="match status" value="1"/>
</dbReference>
<dbReference type="InterPro" id="IPR036737">
    <property type="entry name" value="OmpA-like_sf"/>
</dbReference>
<evidence type="ECO:0000256" key="5">
    <source>
        <dbReference type="SAM" id="SignalP"/>
    </source>
</evidence>
<accession>A0A7X5TNS1</accession>
<evidence type="ECO:0000313" key="8">
    <source>
        <dbReference type="Proteomes" id="UP000518878"/>
    </source>
</evidence>
<feature type="chain" id="PRO_5031138827" evidence="5">
    <location>
        <begin position="23"/>
        <end position="320"/>
    </location>
</feature>
<dbReference type="PANTHER" id="PTHR30329">
    <property type="entry name" value="STATOR ELEMENT OF FLAGELLAR MOTOR COMPLEX"/>
    <property type="match status" value="1"/>
</dbReference>
<dbReference type="RefSeq" id="WP_166697721.1">
    <property type="nucleotide sequence ID" value="NZ_JAAQTL010000001.1"/>
</dbReference>
<dbReference type="InterPro" id="IPR006664">
    <property type="entry name" value="OMP_bac"/>
</dbReference>
<dbReference type="InterPro" id="IPR050330">
    <property type="entry name" value="Bact_OuterMem_StrucFunc"/>
</dbReference>
<dbReference type="PROSITE" id="PS51123">
    <property type="entry name" value="OMPA_2"/>
    <property type="match status" value="1"/>
</dbReference>
<evidence type="ECO:0000256" key="3">
    <source>
        <dbReference type="ARBA" id="ARBA00023237"/>
    </source>
</evidence>
<feature type="signal peptide" evidence="5">
    <location>
        <begin position="1"/>
        <end position="22"/>
    </location>
</feature>
<dbReference type="PRINTS" id="PR01021">
    <property type="entry name" value="OMPADOMAIN"/>
</dbReference>
<dbReference type="GO" id="GO:0009279">
    <property type="term" value="C:cell outer membrane"/>
    <property type="evidence" value="ECO:0007669"/>
    <property type="project" value="UniProtKB-SubCell"/>
</dbReference>
<evidence type="ECO:0000313" key="7">
    <source>
        <dbReference type="EMBL" id="NID13984.1"/>
    </source>
</evidence>
<keyword evidence="3" id="KW-0998">Cell outer membrane</keyword>
<organism evidence="7 8">
    <name type="scientific">Luteibacter yeojuensis</name>
    <dbReference type="NCBI Taxonomy" id="345309"/>
    <lineage>
        <taxon>Bacteria</taxon>
        <taxon>Pseudomonadati</taxon>
        <taxon>Pseudomonadota</taxon>
        <taxon>Gammaproteobacteria</taxon>
        <taxon>Lysobacterales</taxon>
        <taxon>Rhodanobacteraceae</taxon>
        <taxon>Luteibacter</taxon>
    </lineage>
</organism>
<keyword evidence="2 4" id="KW-0472">Membrane</keyword>
<evidence type="ECO:0000256" key="2">
    <source>
        <dbReference type="ARBA" id="ARBA00023136"/>
    </source>
</evidence>
<keyword evidence="5" id="KW-0732">Signal</keyword>
<dbReference type="Gene3D" id="3.30.1330.60">
    <property type="entry name" value="OmpA-like domain"/>
    <property type="match status" value="1"/>
</dbReference>
<dbReference type="InterPro" id="IPR006665">
    <property type="entry name" value="OmpA-like"/>
</dbReference>
<evidence type="ECO:0000256" key="1">
    <source>
        <dbReference type="ARBA" id="ARBA00004442"/>
    </source>
</evidence>
<name>A0A7X5TNS1_9GAMM</name>
<dbReference type="AlphaFoldDB" id="A0A7X5TNS1"/>
<feature type="domain" description="OmpA-like" evidence="6">
    <location>
        <begin position="205"/>
        <end position="320"/>
    </location>
</feature>
<reference evidence="7 8" key="1">
    <citation type="journal article" date="2006" name="Int. J. Syst. Evol. Microbiol.">
        <title>Dyella yeojuensis sp. nov., isolated from greenhouse soil in Korea.</title>
        <authorList>
            <person name="Kim B.Y."/>
            <person name="Weon H.Y."/>
            <person name="Lee K.H."/>
            <person name="Seok S.J."/>
            <person name="Kwon S.W."/>
            <person name="Go S.J."/>
            <person name="Stackebrandt E."/>
        </authorList>
    </citation>
    <scope>NUCLEOTIDE SEQUENCE [LARGE SCALE GENOMIC DNA]</scope>
    <source>
        <strain evidence="7 8">DSM 17673</strain>
    </source>
</reference>
<gene>
    <name evidence="7" type="ORF">HBF32_00690</name>
</gene>
<keyword evidence="8" id="KW-1185">Reference proteome</keyword>
<dbReference type="PROSITE" id="PS00105">
    <property type="entry name" value="AA_TRANSFER_CLASS_1"/>
    <property type="match status" value="1"/>
</dbReference>
<sequence>MGYRSPVFALPFALLASSAACGADIPKSHDHPLVSRFKGADIVGFREADFGRASLPSGPGEKHIEASGRMTDIVYRIPQGKSAVEVLENYRKAFAAAGFESAWTCGPGTRDGGCGGFRFAGDLADPVIATLGGDSTTMTDLLDATNNHVSYVLATHRHGGGATTVALMVSQDDDQPVGVLLRVIEATEMAQGQVKVDADAMTSALRANGKIALYGLHFATDSATITADSKATLSEMAKALKASPGLKVFIVGHTDNTGSLAHNETLSQERAAAVVRSLAKDYGVAADRLAAKGVASYSPVAANTSDAGKAQNRRVEMVAQ</sequence>